<proteinExistence type="predicted"/>
<evidence type="ECO:0000313" key="2">
    <source>
        <dbReference type="EMBL" id="KAF2077345.1"/>
    </source>
</evidence>
<name>A0A8J4Q174_9MYCE</name>
<evidence type="ECO:0000256" key="1">
    <source>
        <dbReference type="SAM" id="Phobius"/>
    </source>
</evidence>
<feature type="transmembrane region" description="Helical" evidence="1">
    <location>
        <begin position="135"/>
        <end position="159"/>
    </location>
</feature>
<keyword evidence="1" id="KW-0472">Membrane</keyword>
<gene>
    <name evidence="2" type="ORF">CYY_001348</name>
</gene>
<sequence length="169" mass="19060">MKGITKILLACTFIVHLYWYNAIFPFVSYGEYSELSLGMTEDRDSITGHFSESNDPVVFSKLGAYGLSVALDKESIDNGVRLSNTYSFASKLTSLYYESYSTGLIYIHNNPSNHQQNYTLLVNVMYSDNYVVGRGVLVIIIFGSFLVSLILITIISYIVSCKKKQRKVE</sequence>
<dbReference type="AlphaFoldDB" id="A0A8J4Q174"/>
<protein>
    <submittedName>
        <fullName evidence="2">Uncharacterized protein</fullName>
    </submittedName>
</protein>
<keyword evidence="3" id="KW-1185">Reference proteome</keyword>
<keyword evidence="1" id="KW-1133">Transmembrane helix</keyword>
<feature type="transmembrane region" description="Helical" evidence="1">
    <location>
        <begin position="7"/>
        <end position="27"/>
    </location>
</feature>
<reference evidence="2" key="1">
    <citation type="submission" date="2020-01" db="EMBL/GenBank/DDBJ databases">
        <title>Development of genomics and gene disruption for Polysphondylium violaceum indicates a role for the polyketide synthase stlB in stalk morphogenesis.</title>
        <authorList>
            <person name="Narita B."/>
            <person name="Kawabe Y."/>
            <person name="Kin K."/>
            <person name="Saito T."/>
            <person name="Gibbs R."/>
            <person name="Kuspa A."/>
            <person name="Muzny D."/>
            <person name="Queller D."/>
            <person name="Richards S."/>
            <person name="Strassman J."/>
            <person name="Sucgang R."/>
            <person name="Worley K."/>
            <person name="Schaap P."/>
        </authorList>
    </citation>
    <scope>NUCLEOTIDE SEQUENCE</scope>
    <source>
        <strain evidence="2">QSvi11</strain>
    </source>
</reference>
<organism evidence="2 3">
    <name type="scientific">Polysphondylium violaceum</name>
    <dbReference type="NCBI Taxonomy" id="133409"/>
    <lineage>
        <taxon>Eukaryota</taxon>
        <taxon>Amoebozoa</taxon>
        <taxon>Evosea</taxon>
        <taxon>Eumycetozoa</taxon>
        <taxon>Dictyostelia</taxon>
        <taxon>Dictyosteliales</taxon>
        <taxon>Dictyosteliaceae</taxon>
        <taxon>Polysphondylium</taxon>
    </lineage>
</organism>
<keyword evidence="1" id="KW-0812">Transmembrane</keyword>
<evidence type="ECO:0000313" key="3">
    <source>
        <dbReference type="Proteomes" id="UP000695562"/>
    </source>
</evidence>
<comment type="caution">
    <text evidence="2">The sequence shown here is derived from an EMBL/GenBank/DDBJ whole genome shotgun (WGS) entry which is preliminary data.</text>
</comment>
<accession>A0A8J4Q174</accession>
<dbReference type="EMBL" id="AJWJ01000031">
    <property type="protein sequence ID" value="KAF2077345.1"/>
    <property type="molecule type" value="Genomic_DNA"/>
</dbReference>
<dbReference type="Proteomes" id="UP000695562">
    <property type="component" value="Unassembled WGS sequence"/>
</dbReference>